<accession>A0A2U2DGP2</accession>
<keyword evidence="2" id="KW-1185">Reference proteome</keyword>
<proteinExistence type="predicted"/>
<gene>
    <name evidence="1" type="ORF">DEM27_31180</name>
</gene>
<dbReference type="RefSeq" id="WP_109462140.1">
    <property type="nucleotide sequence ID" value="NZ_QFBC01000026.1"/>
</dbReference>
<evidence type="ECO:0000313" key="1">
    <source>
        <dbReference type="EMBL" id="PWE52411.1"/>
    </source>
</evidence>
<evidence type="ECO:0000313" key="2">
    <source>
        <dbReference type="Proteomes" id="UP000245252"/>
    </source>
</evidence>
<organism evidence="1 2">
    <name type="scientific">Metarhizobium album</name>
    <dbReference type="NCBI Taxonomy" id="2182425"/>
    <lineage>
        <taxon>Bacteria</taxon>
        <taxon>Pseudomonadati</taxon>
        <taxon>Pseudomonadota</taxon>
        <taxon>Alphaproteobacteria</taxon>
        <taxon>Hyphomicrobiales</taxon>
        <taxon>Rhizobiaceae</taxon>
        <taxon>Metarhizobium</taxon>
    </lineage>
</organism>
<protein>
    <recommendedName>
        <fullName evidence="3">HTH merR-type domain-containing protein</fullName>
    </recommendedName>
</protein>
<evidence type="ECO:0008006" key="3">
    <source>
        <dbReference type="Google" id="ProtNLM"/>
    </source>
</evidence>
<dbReference type="EMBL" id="QFBC01000026">
    <property type="protein sequence ID" value="PWE52411.1"/>
    <property type="molecule type" value="Genomic_DNA"/>
</dbReference>
<dbReference type="OrthoDB" id="9886634at2"/>
<sequence length="117" mass="12770">MTFATSDLAGLLGLSEAAIRQWLCRAPAFHIGAVRGHARIYNRVEALCIAIAAELFRHRLGRPHEVLPIARQIAASGADAIWVYRPQGGPITTATDQPADTAVHLPLAELRRRLSKQ</sequence>
<reference evidence="1 2" key="1">
    <citation type="submission" date="2018-05" db="EMBL/GenBank/DDBJ databases">
        <title>The draft genome of strain NS-104.</title>
        <authorList>
            <person name="Hang P."/>
            <person name="Jiang J."/>
        </authorList>
    </citation>
    <scope>NUCLEOTIDE SEQUENCE [LARGE SCALE GENOMIC DNA]</scope>
    <source>
        <strain evidence="1 2">NS-104</strain>
    </source>
</reference>
<comment type="caution">
    <text evidence="1">The sequence shown here is derived from an EMBL/GenBank/DDBJ whole genome shotgun (WGS) entry which is preliminary data.</text>
</comment>
<dbReference type="AlphaFoldDB" id="A0A2U2DGP2"/>
<name>A0A2U2DGP2_9HYPH</name>
<dbReference type="Proteomes" id="UP000245252">
    <property type="component" value="Unassembled WGS sequence"/>
</dbReference>